<proteinExistence type="predicted"/>
<comment type="caution">
    <text evidence="1">The sequence shown here is derived from an EMBL/GenBank/DDBJ whole genome shotgun (WGS) entry which is preliminary data.</text>
</comment>
<evidence type="ECO:0000313" key="1">
    <source>
        <dbReference type="EMBL" id="PMP82090.1"/>
    </source>
</evidence>
<organism evidence="1 2">
    <name type="scientific">Caldisericum exile</name>
    <dbReference type="NCBI Taxonomy" id="693075"/>
    <lineage>
        <taxon>Bacteria</taxon>
        <taxon>Pseudomonadati</taxon>
        <taxon>Caldisericota/Cryosericota group</taxon>
        <taxon>Caldisericota</taxon>
        <taxon>Caldisericia</taxon>
        <taxon>Caldisericales</taxon>
        <taxon>Caldisericaceae</taxon>
        <taxon>Caldisericum</taxon>
    </lineage>
</organism>
<dbReference type="EMBL" id="PNIX01000253">
    <property type="protein sequence ID" value="PMP82090.1"/>
    <property type="molecule type" value="Genomic_DNA"/>
</dbReference>
<evidence type="ECO:0000313" key="2">
    <source>
        <dbReference type="Proteomes" id="UP000236910"/>
    </source>
</evidence>
<dbReference type="Proteomes" id="UP000236910">
    <property type="component" value="Unassembled WGS sequence"/>
</dbReference>
<sequence length="65" mass="7709">KRQEEKSINIQMLKWDSVRFLVLFLNSVISSFKDEINDSGGLVIAADSKPIFYRRQRLRFTRYAL</sequence>
<name>A0A2J6X5Z7_9BACT</name>
<dbReference type="AlphaFoldDB" id="A0A2J6X5Z7"/>
<protein>
    <submittedName>
        <fullName evidence="1">Uncharacterized protein</fullName>
    </submittedName>
</protein>
<accession>A0A2J6X5Z7</accession>
<gene>
    <name evidence="1" type="ORF">C0175_04245</name>
</gene>
<reference evidence="1 2" key="1">
    <citation type="submission" date="2018-01" db="EMBL/GenBank/DDBJ databases">
        <title>Metagenomic assembled genomes from two thermal pools in the Uzon Caldera, Kamchatka, Russia.</title>
        <authorList>
            <person name="Wilkins L."/>
            <person name="Ettinger C."/>
        </authorList>
    </citation>
    <scope>NUCLEOTIDE SEQUENCE [LARGE SCALE GENOMIC DNA]</scope>
    <source>
        <strain evidence="1">ARK-10</strain>
    </source>
</reference>
<feature type="non-terminal residue" evidence="1">
    <location>
        <position position="1"/>
    </location>
</feature>